<organism evidence="2 3">
    <name type="scientific">Trichonephila inaurata madagascariensis</name>
    <dbReference type="NCBI Taxonomy" id="2747483"/>
    <lineage>
        <taxon>Eukaryota</taxon>
        <taxon>Metazoa</taxon>
        <taxon>Ecdysozoa</taxon>
        <taxon>Arthropoda</taxon>
        <taxon>Chelicerata</taxon>
        <taxon>Arachnida</taxon>
        <taxon>Araneae</taxon>
        <taxon>Araneomorphae</taxon>
        <taxon>Entelegynae</taxon>
        <taxon>Araneoidea</taxon>
        <taxon>Nephilidae</taxon>
        <taxon>Trichonephila</taxon>
        <taxon>Trichonephila inaurata</taxon>
    </lineage>
</organism>
<dbReference type="OrthoDB" id="10502727at2759"/>
<keyword evidence="3" id="KW-1185">Reference proteome</keyword>
<dbReference type="EMBL" id="BMAV01001451">
    <property type="protein sequence ID" value="GFY39592.1"/>
    <property type="molecule type" value="Genomic_DNA"/>
</dbReference>
<feature type="region of interest" description="Disordered" evidence="1">
    <location>
        <begin position="1"/>
        <end position="20"/>
    </location>
</feature>
<comment type="caution">
    <text evidence="2">The sequence shown here is derived from an EMBL/GenBank/DDBJ whole genome shotgun (WGS) entry which is preliminary data.</text>
</comment>
<protein>
    <submittedName>
        <fullName evidence="2">Uncharacterized protein</fullName>
    </submittedName>
</protein>
<proteinExistence type="predicted"/>
<gene>
    <name evidence="2" type="ORF">TNIN_375341</name>
</gene>
<feature type="compositionally biased region" description="Low complexity" evidence="1">
    <location>
        <begin position="1"/>
        <end position="15"/>
    </location>
</feature>
<sequence>MDTSTESETSSRSRSPLALPPWRDDLQMNYEKAHHSSEHLHFNVIIEKIIQDIDNYTFRTATEKNEFFHNAQLFRDKVRSGYATVKNAEVEADIECRDIQLRQWGIPIPDEIAQFTPVFEALTVEDPPTDEQGNFVADDTEIPSRTSTPVQYVRPPPLITIDNIAQPAQLLKRIQHLTQQKLVGRMKVKSMRLYPETPSAYNQIRKLIETKKLEAFTFQFPEEKEYRVVIRGMPSDMPGRYSRRIRGNGNPSQGMQGPNQQENWPAYAPIFSLS</sequence>
<dbReference type="AlphaFoldDB" id="A0A8X6WQJ8"/>
<feature type="region of interest" description="Disordered" evidence="1">
    <location>
        <begin position="244"/>
        <end position="263"/>
    </location>
</feature>
<reference evidence="2" key="1">
    <citation type="submission" date="2020-08" db="EMBL/GenBank/DDBJ databases">
        <title>Multicomponent nature underlies the extraordinary mechanical properties of spider dragline silk.</title>
        <authorList>
            <person name="Kono N."/>
            <person name="Nakamura H."/>
            <person name="Mori M."/>
            <person name="Yoshida Y."/>
            <person name="Ohtoshi R."/>
            <person name="Malay A.D."/>
            <person name="Moran D.A.P."/>
            <person name="Tomita M."/>
            <person name="Numata K."/>
            <person name="Arakawa K."/>
        </authorList>
    </citation>
    <scope>NUCLEOTIDE SEQUENCE</scope>
</reference>
<accession>A0A8X6WQJ8</accession>
<evidence type="ECO:0000313" key="2">
    <source>
        <dbReference type="EMBL" id="GFY39592.1"/>
    </source>
</evidence>
<feature type="compositionally biased region" description="Polar residues" evidence="1">
    <location>
        <begin position="249"/>
        <end position="263"/>
    </location>
</feature>
<evidence type="ECO:0000256" key="1">
    <source>
        <dbReference type="SAM" id="MobiDB-lite"/>
    </source>
</evidence>
<evidence type="ECO:0000313" key="3">
    <source>
        <dbReference type="Proteomes" id="UP000886998"/>
    </source>
</evidence>
<name>A0A8X6WQJ8_9ARAC</name>
<dbReference type="Proteomes" id="UP000886998">
    <property type="component" value="Unassembled WGS sequence"/>
</dbReference>